<dbReference type="PROSITE" id="PS50883">
    <property type="entry name" value="EAL"/>
    <property type="match status" value="1"/>
</dbReference>
<dbReference type="Proteomes" id="UP000605099">
    <property type="component" value="Unassembled WGS sequence"/>
</dbReference>
<dbReference type="PANTHER" id="PTHR33121">
    <property type="entry name" value="CYCLIC DI-GMP PHOSPHODIESTERASE PDEF"/>
    <property type="match status" value="1"/>
</dbReference>
<dbReference type="InterPro" id="IPR035919">
    <property type="entry name" value="EAL_sf"/>
</dbReference>
<dbReference type="CDD" id="cd01948">
    <property type="entry name" value="EAL"/>
    <property type="match status" value="1"/>
</dbReference>
<evidence type="ECO:0000313" key="2">
    <source>
        <dbReference type="EMBL" id="GGN49949.1"/>
    </source>
</evidence>
<comment type="caution">
    <text evidence="2">The sequence shown here is derived from an EMBL/GenBank/DDBJ whole genome shotgun (WGS) entry which is preliminary data.</text>
</comment>
<dbReference type="Pfam" id="PF00563">
    <property type="entry name" value="EAL"/>
    <property type="match status" value="1"/>
</dbReference>
<dbReference type="PANTHER" id="PTHR33121:SF15">
    <property type="entry name" value="BLUE LIGHT- AND TEMPERATURE-REGULATED ANTIREPRESSOR BLUF"/>
    <property type="match status" value="1"/>
</dbReference>
<evidence type="ECO:0000259" key="1">
    <source>
        <dbReference type="PROSITE" id="PS50883"/>
    </source>
</evidence>
<dbReference type="InterPro" id="IPR050706">
    <property type="entry name" value="Cyclic-di-GMP_PDE-like"/>
</dbReference>
<dbReference type="SMART" id="SM00052">
    <property type="entry name" value="EAL"/>
    <property type="match status" value="1"/>
</dbReference>
<keyword evidence="3" id="KW-1185">Reference proteome</keyword>
<dbReference type="EMBL" id="BMLK01000008">
    <property type="protein sequence ID" value="GGN49949.1"/>
    <property type="molecule type" value="Genomic_DNA"/>
</dbReference>
<gene>
    <name evidence="2" type="ORF">GCM10011349_21110</name>
</gene>
<dbReference type="InterPro" id="IPR001633">
    <property type="entry name" value="EAL_dom"/>
</dbReference>
<accession>A0ABQ2JNV5</accession>
<reference evidence="3" key="1">
    <citation type="journal article" date="2019" name="Int. J. Syst. Evol. Microbiol.">
        <title>The Global Catalogue of Microorganisms (GCM) 10K type strain sequencing project: providing services to taxonomists for standard genome sequencing and annotation.</title>
        <authorList>
            <consortium name="The Broad Institute Genomics Platform"/>
            <consortium name="The Broad Institute Genome Sequencing Center for Infectious Disease"/>
            <person name="Wu L."/>
            <person name="Ma J."/>
        </authorList>
    </citation>
    <scope>NUCLEOTIDE SEQUENCE [LARGE SCALE GENOMIC DNA]</scope>
    <source>
        <strain evidence="3">CGMCC 1.6784</strain>
    </source>
</reference>
<dbReference type="SUPFAM" id="SSF141868">
    <property type="entry name" value="EAL domain-like"/>
    <property type="match status" value="1"/>
</dbReference>
<dbReference type="RefSeq" id="WP_308422598.1">
    <property type="nucleotide sequence ID" value="NZ_BMLK01000008.1"/>
</dbReference>
<sequence>MSYLDPAFPAQAETVTKRPKCSGCKDGTRLPFSFTMAFQPIVDLSSGNVWGYEALVRGPNGESAASILEQVDPQTVYAFDQACRVKAIELAAPLIPHDGKTKLSINFKPNAVYEPSACIRATLDAANRTGFDKSQLMFEFTEDEPMTDIPHVRHIIEAYRTFGFTTAIDDFGAGHAGLALLADLLPDLIKLDMALIRGIDGSPARQTIVKGIADITGQLGITCLAEGLETREEVETVRDLGLDLCQGYFFARPEVAMLPEMQIDLAPLLPAQVRRPGQG</sequence>
<proteinExistence type="predicted"/>
<organism evidence="2 3">
    <name type="scientific">Novosphingobium indicum</name>
    <dbReference type="NCBI Taxonomy" id="462949"/>
    <lineage>
        <taxon>Bacteria</taxon>
        <taxon>Pseudomonadati</taxon>
        <taxon>Pseudomonadota</taxon>
        <taxon>Alphaproteobacteria</taxon>
        <taxon>Sphingomonadales</taxon>
        <taxon>Sphingomonadaceae</taxon>
        <taxon>Novosphingobium</taxon>
    </lineage>
</organism>
<evidence type="ECO:0000313" key="3">
    <source>
        <dbReference type="Proteomes" id="UP000605099"/>
    </source>
</evidence>
<protein>
    <submittedName>
        <fullName evidence="2">Diguanylate phosphodiesterase</fullName>
    </submittedName>
</protein>
<feature type="domain" description="EAL" evidence="1">
    <location>
        <begin position="17"/>
        <end position="267"/>
    </location>
</feature>
<dbReference type="Gene3D" id="3.20.20.450">
    <property type="entry name" value="EAL domain"/>
    <property type="match status" value="1"/>
</dbReference>
<name>A0ABQ2JNV5_9SPHN</name>